<evidence type="ECO:0000259" key="1">
    <source>
        <dbReference type="Pfam" id="PF10908"/>
    </source>
</evidence>
<accession>A0A1H9J9R2</accession>
<dbReference type="InterPro" id="IPR021225">
    <property type="entry name" value="Tlde1_dom"/>
</dbReference>
<gene>
    <name evidence="2" type="ORF">SAMN05216522_10779</name>
</gene>
<evidence type="ECO:0000313" key="2">
    <source>
        <dbReference type="EMBL" id="SEQ83469.1"/>
    </source>
</evidence>
<evidence type="ECO:0000313" key="3">
    <source>
        <dbReference type="Proteomes" id="UP000242515"/>
    </source>
</evidence>
<sequence length="172" mass="19252">MALHGKFIINDGHYSPLSFPGGGTFLAFSGDGAYRNRGACGMIPKMGPVPAGKYWIVDRPEGGLKSQVNTGLRDIYNYFARGATFKHSQWFVLWRDDWGIDDYTWIEGVKRGNFRLHPGVVSEGCITLPHDADFAMLRNALLRTQKIDVPCMRKLQAYGTIEVIANGKKTWP</sequence>
<dbReference type="OrthoDB" id="6490254at2"/>
<feature type="domain" description="Tlde1" evidence="1">
    <location>
        <begin position="24"/>
        <end position="152"/>
    </location>
</feature>
<dbReference type="RefSeq" id="WP_092676172.1">
    <property type="nucleotide sequence ID" value="NZ_FOGC01000007.1"/>
</dbReference>
<organism evidence="2 3">
    <name type="scientific">Rosenbergiella nectarea</name>
    <dbReference type="NCBI Taxonomy" id="988801"/>
    <lineage>
        <taxon>Bacteria</taxon>
        <taxon>Pseudomonadati</taxon>
        <taxon>Pseudomonadota</taxon>
        <taxon>Gammaproteobacteria</taxon>
        <taxon>Enterobacterales</taxon>
        <taxon>Erwiniaceae</taxon>
        <taxon>Rosenbergiella</taxon>
    </lineage>
</organism>
<dbReference type="EMBL" id="FOGC01000007">
    <property type="protein sequence ID" value="SEQ83469.1"/>
    <property type="molecule type" value="Genomic_DNA"/>
</dbReference>
<dbReference type="AlphaFoldDB" id="A0A1H9J9R2"/>
<proteinExistence type="predicted"/>
<dbReference type="Pfam" id="PF10908">
    <property type="entry name" value="Tlde1_dom"/>
    <property type="match status" value="1"/>
</dbReference>
<reference evidence="3" key="1">
    <citation type="submission" date="2016-10" db="EMBL/GenBank/DDBJ databases">
        <authorList>
            <person name="Varghese N."/>
            <person name="Submissions S."/>
        </authorList>
    </citation>
    <scope>NUCLEOTIDE SEQUENCE [LARGE SCALE GENOMIC DNA]</scope>
    <source>
        <strain evidence="3">8N4</strain>
    </source>
</reference>
<dbReference type="Proteomes" id="UP000242515">
    <property type="component" value="Unassembled WGS sequence"/>
</dbReference>
<protein>
    <recommendedName>
        <fullName evidence="1">Tlde1 domain-containing protein</fullName>
    </recommendedName>
</protein>
<dbReference type="STRING" id="988801.SAMN05216522_10779"/>
<name>A0A1H9J9R2_9GAMM</name>
<keyword evidence="3" id="KW-1185">Reference proteome</keyword>